<dbReference type="GO" id="GO:0008168">
    <property type="term" value="F:methyltransferase activity"/>
    <property type="evidence" value="ECO:0007669"/>
    <property type="project" value="UniProtKB-KW"/>
</dbReference>
<evidence type="ECO:0000259" key="1">
    <source>
        <dbReference type="Pfam" id="PF17827"/>
    </source>
</evidence>
<reference evidence="3" key="1">
    <citation type="journal article" date="2019" name="Int. J. Syst. Evol. Microbiol.">
        <title>The Global Catalogue of Microorganisms (GCM) 10K type strain sequencing project: providing services to taxonomists for standard genome sequencing and annotation.</title>
        <authorList>
            <consortium name="The Broad Institute Genomics Platform"/>
            <consortium name="The Broad Institute Genome Sequencing Center for Infectious Disease"/>
            <person name="Wu L."/>
            <person name="Ma J."/>
        </authorList>
    </citation>
    <scope>NUCLEOTIDE SEQUENCE [LARGE SCALE GENOMIC DNA]</scope>
    <source>
        <strain evidence="3">JCM 31486</strain>
    </source>
</reference>
<name>A0ABW3MEW6_9PSEU</name>
<organism evidence="2 3">
    <name type="scientific">Kibdelosporangium lantanae</name>
    <dbReference type="NCBI Taxonomy" id="1497396"/>
    <lineage>
        <taxon>Bacteria</taxon>
        <taxon>Bacillati</taxon>
        <taxon>Actinomycetota</taxon>
        <taxon>Actinomycetes</taxon>
        <taxon>Pseudonocardiales</taxon>
        <taxon>Pseudonocardiaceae</taxon>
        <taxon>Kibdelosporangium</taxon>
    </lineage>
</organism>
<dbReference type="Gene3D" id="1.10.8.10">
    <property type="entry name" value="DNA helicase RuvA subunit, C-terminal domain"/>
    <property type="match status" value="1"/>
</dbReference>
<feature type="domain" description="Release factor glutamine methyltransferase N-terminal" evidence="1">
    <location>
        <begin position="9"/>
        <end position="57"/>
    </location>
</feature>
<feature type="non-terminal residue" evidence="2">
    <location>
        <position position="62"/>
    </location>
</feature>
<accession>A0ABW3MEW6</accession>
<dbReference type="InterPro" id="IPR040758">
    <property type="entry name" value="PrmC_N"/>
</dbReference>
<dbReference type="Proteomes" id="UP001597045">
    <property type="component" value="Unassembled WGS sequence"/>
</dbReference>
<sequence>MTRTPLRLALLEATRILTEAGVDSPRVDAELLAAHVLGVERSRLPLVPLVDPSVVDAYGRLV</sequence>
<keyword evidence="2" id="KW-0808">Transferase</keyword>
<comment type="caution">
    <text evidence="2">The sequence shown here is derived from an EMBL/GenBank/DDBJ whole genome shotgun (WGS) entry which is preliminary data.</text>
</comment>
<protein>
    <submittedName>
        <fullName evidence="2">Peptide chain release factor N(5)-glutamine methyltransferase</fullName>
    </submittedName>
</protein>
<dbReference type="GO" id="GO:0032259">
    <property type="term" value="P:methylation"/>
    <property type="evidence" value="ECO:0007669"/>
    <property type="project" value="UniProtKB-KW"/>
</dbReference>
<keyword evidence="2" id="KW-0489">Methyltransferase</keyword>
<evidence type="ECO:0000313" key="2">
    <source>
        <dbReference type="EMBL" id="MFD1049221.1"/>
    </source>
</evidence>
<proteinExistence type="predicted"/>
<evidence type="ECO:0000313" key="3">
    <source>
        <dbReference type="Proteomes" id="UP001597045"/>
    </source>
</evidence>
<gene>
    <name evidence="2" type="ORF">ACFQ1S_28640</name>
</gene>
<keyword evidence="3" id="KW-1185">Reference proteome</keyword>
<dbReference type="Pfam" id="PF17827">
    <property type="entry name" value="PrmC_N"/>
    <property type="match status" value="1"/>
</dbReference>
<dbReference type="EMBL" id="JBHTIS010002051">
    <property type="protein sequence ID" value="MFD1049221.1"/>
    <property type="molecule type" value="Genomic_DNA"/>
</dbReference>